<dbReference type="InterPro" id="IPR000477">
    <property type="entry name" value="RT_dom"/>
</dbReference>
<accession>A0ABU0V6J6</accession>
<feature type="domain" description="Reverse transcriptase" evidence="2">
    <location>
        <begin position="75"/>
        <end position="309"/>
    </location>
</feature>
<keyword evidence="1" id="KW-0175">Coiled coil</keyword>
<evidence type="ECO:0000256" key="1">
    <source>
        <dbReference type="SAM" id="Coils"/>
    </source>
</evidence>
<dbReference type="RefSeq" id="WP_306645824.1">
    <property type="nucleotide sequence ID" value="NZ_JAVCYS010000004.1"/>
</dbReference>
<organism evidence="3 4">
    <name type="scientific">Bacillus stercoris</name>
    <dbReference type="NCBI Taxonomy" id="2054641"/>
    <lineage>
        <taxon>Bacteria</taxon>
        <taxon>Bacillati</taxon>
        <taxon>Bacillota</taxon>
        <taxon>Bacilli</taxon>
        <taxon>Bacillales</taxon>
        <taxon>Bacillaceae</taxon>
        <taxon>Bacillus</taxon>
    </lineage>
</organism>
<dbReference type="PROSITE" id="PS50878">
    <property type="entry name" value="RT_POL"/>
    <property type="match status" value="1"/>
</dbReference>
<dbReference type="Proteomes" id="UP001177898">
    <property type="component" value="Unassembled WGS sequence"/>
</dbReference>
<dbReference type="Pfam" id="PF00078">
    <property type="entry name" value="RVT_1"/>
    <property type="match status" value="1"/>
</dbReference>
<dbReference type="InterPro" id="IPR051083">
    <property type="entry name" value="GrpII_Intron_Splice-Mob/Def"/>
</dbReference>
<evidence type="ECO:0000313" key="4">
    <source>
        <dbReference type="Proteomes" id="UP001177898"/>
    </source>
</evidence>
<sequence length="500" mass="58776">MLKQEIINSIFEFAKKKVEQHENYHNSLELEYQRNKRRVTNPPPKEVKTPIHWNANRKHNPYYVLKHYKKIGTSIFNKLINGEYKPHQPYINYVDKKGGGKREVYIFQIPDEAVSNYFYKKLLSKNKHRFSSFSYAYRNDRNVHYAINDIGLDIKLSPRTFVAEFDFKDFFGSINHDYLFDQFNQNGFLITEFETNIIKSFLVNMVEGKGIPQGTSLSLFLANIACWKLDKKLEKEGLRFARYADDTIIWADEYGKISKSFEIINVFSTEAGVKINALKSDGISILSKEGMPSELASYKHYVEFLGYKLSNEHISIKPSSVNKIKKQISYILYRNLIQPLNGETLKSVMIPGNNEDRDFVTAIMQIRRYLYGNLNEKMLKNYLNGSYKRLRFKGIMSFYPLLDDEEQLRHLDKWLISTILNTLKKRKRLLLKWGHLRTDQFPFNVNGNDLIQECKVRRIKGKKGIMEIPSFLRIYQAIRLNVITVGIERTMNPESNSYDY</sequence>
<keyword evidence="3" id="KW-0548">Nucleotidyltransferase</keyword>
<dbReference type="PANTHER" id="PTHR34047">
    <property type="entry name" value="NUCLEAR INTRON MATURASE 1, MITOCHONDRIAL-RELATED"/>
    <property type="match status" value="1"/>
</dbReference>
<dbReference type="SUPFAM" id="SSF56672">
    <property type="entry name" value="DNA/RNA polymerases"/>
    <property type="match status" value="1"/>
</dbReference>
<dbReference type="GO" id="GO:0003964">
    <property type="term" value="F:RNA-directed DNA polymerase activity"/>
    <property type="evidence" value="ECO:0007669"/>
    <property type="project" value="UniProtKB-KW"/>
</dbReference>
<dbReference type="PANTHER" id="PTHR34047:SF8">
    <property type="entry name" value="PROTEIN YKFC"/>
    <property type="match status" value="1"/>
</dbReference>
<name>A0ABU0V6J6_9BACI</name>
<evidence type="ECO:0000313" key="3">
    <source>
        <dbReference type="EMBL" id="MDQ1852556.1"/>
    </source>
</evidence>
<evidence type="ECO:0000259" key="2">
    <source>
        <dbReference type="PROSITE" id="PS50878"/>
    </source>
</evidence>
<reference evidence="3" key="1">
    <citation type="submission" date="2023-08" db="EMBL/GenBank/DDBJ databases">
        <title>Functional annotation and safety assessment of Bacillus stercoris.</title>
        <authorList>
            <person name="Pandit N.T."/>
            <person name="Ahir S.V."/>
            <person name="Chauhan D.A."/>
            <person name="Bose A."/>
            <person name="Dunlap C."/>
            <person name="Doshi J.A."/>
        </authorList>
    </citation>
    <scope>NUCLEOTIDE SEQUENCE</scope>
    <source>
        <strain evidence="3">ZBMF30</strain>
    </source>
</reference>
<feature type="coiled-coil region" evidence="1">
    <location>
        <begin position="11"/>
        <end position="38"/>
    </location>
</feature>
<keyword evidence="3" id="KW-0808">Transferase</keyword>
<dbReference type="EMBL" id="JAVCYS010000004">
    <property type="protein sequence ID" value="MDQ1852556.1"/>
    <property type="molecule type" value="Genomic_DNA"/>
</dbReference>
<gene>
    <name evidence="3" type="ORF">RAQ16_09280</name>
</gene>
<comment type="caution">
    <text evidence="3">The sequence shown here is derived from an EMBL/GenBank/DDBJ whole genome shotgun (WGS) entry which is preliminary data.</text>
</comment>
<proteinExistence type="predicted"/>
<keyword evidence="4" id="KW-1185">Reference proteome</keyword>
<protein>
    <submittedName>
        <fullName evidence="3">Reverse transcriptase domain-containing protein</fullName>
    </submittedName>
</protein>
<dbReference type="InterPro" id="IPR043502">
    <property type="entry name" value="DNA/RNA_pol_sf"/>
</dbReference>
<keyword evidence="3" id="KW-0695">RNA-directed DNA polymerase</keyword>